<evidence type="ECO:0000256" key="6">
    <source>
        <dbReference type="SAM" id="Phobius"/>
    </source>
</evidence>
<feature type="transmembrane region" description="Helical" evidence="6">
    <location>
        <begin position="53"/>
        <end position="71"/>
    </location>
</feature>
<evidence type="ECO:0000256" key="2">
    <source>
        <dbReference type="ARBA" id="ARBA00022448"/>
    </source>
</evidence>
<dbReference type="PANTHER" id="PTHR12778">
    <property type="entry name" value="SOLUTE CARRIER FAMILY 33 ACETYL-COA TRANSPORTER -RELATED"/>
    <property type="match status" value="1"/>
</dbReference>
<accession>A0ABS5HXV1</accession>
<comment type="subcellular location">
    <subcellularLocation>
        <location evidence="1">Membrane</location>
        <topology evidence="1">Multi-pass membrane protein</topology>
    </subcellularLocation>
</comment>
<evidence type="ECO:0000256" key="5">
    <source>
        <dbReference type="ARBA" id="ARBA00023136"/>
    </source>
</evidence>
<dbReference type="Gene3D" id="1.20.1250.20">
    <property type="entry name" value="MFS general substrate transporter like domains"/>
    <property type="match status" value="2"/>
</dbReference>
<evidence type="ECO:0000256" key="3">
    <source>
        <dbReference type="ARBA" id="ARBA00022692"/>
    </source>
</evidence>
<proteinExistence type="predicted"/>
<feature type="transmembrane region" description="Helical" evidence="6">
    <location>
        <begin position="361"/>
        <end position="385"/>
    </location>
</feature>
<keyword evidence="2" id="KW-0813">Transport</keyword>
<evidence type="ECO:0000256" key="1">
    <source>
        <dbReference type="ARBA" id="ARBA00004141"/>
    </source>
</evidence>
<dbReference type="NCBIfam" id="TIGR00901">
    <property type="entry name" value="2A0125"/>
    <property type="match status" value="1"/>
</dbReference>
<protein>
    <submittedName>
        <fullName evidence="7">AmpG family muropeptide MFS transporter</fullName>
    </submittedName>
</protein>
<feature type="transmembrane region" description="Helical" evidence="6">
    <location>
        <begin position="424"/>
        <end position="445"/>
    </location>
</feature>
<keyword evidence="4 6" id="KW-1133">Transmembrane helix</keyword>
<dbReference type="InterPro" id="IPR036259">
    <property type="entry name" value="MFS_trans_sf"/>
</dbReference>
<dbReference type="RefSeq" id="WP_153661462.1">
    <property type="nucleotide sequence ID" value="NZ_JAAIKR010000001.1"/>
</dbReference>
<dbReference type="Proteomes" id="UP000811844">
    <property type="component" value="Unassembled WGS sequence"/>
</dbReference>
<keyword evidence="5 6" id="KW-0472">Membrane</keyword>
<dbReference type="InterPro" id="IPR004752">
    <property type="entry name" value="AmpG_permease/AT-1"/>
</dbReference>
<feature type="transmembrane region" description="Helical" evidence="6">
    <location>
        <begin position="193"/>
        <end position="213"/>
    </location>
</feature>
<dbReference type="SUPFAM" id="SSF103473">
    <property type="entry name" value="MFS general substrate transporter"/>
    <property type="match status" value="1"/>
</dbReference>
<feature type="transmembrane region" description="Helical" evidence="6">
    <location>
        <begin position="20"/>
        <end position="41"/>
    </location>
</feature>
<feature type="transmembrane region" description="Helical" evidence="6">
    <location>
        <begin position="397"/>
        <end position="418"/>
    </location>
</feature>
<comment type="caution">
    <text evidence="7">The sequence shown here is derived from an EMBL/GenBank/DDBJ whole genome shotgun (WGS) entry which is preliminary data.</text>
</comment>
<gene>
    <name evidence="7" type="ORF">G3R48_00005</name>
</gene>
<feature type="transmembrane region" description="Helical" evidence="6">
    <location>
        <begin position="334"/>
        <end position="355"/>
    </location>
</feature>
<keyword evidence="3 6" id="KW-0812">Transmembrane</keyword>
<dbReference type="PANTHER" id="PTHR12778:SF10">
    <property type="entry name" value="MAJOR FACILITATOR SUPERFAMILY DOMAIN-CONTAINING PROTEIN 3"/>
    <property type="match status" value="1"/>
</dbReference>
<name>A0ABS5HXV1_9GAMM</name>
<sequence length="454" mass="49739">MPSSFSRFLSTFSVYFHRRVLALLILGFSSGLPLMLVFSTLSFWLREAGVDRAAIGYFSWIALTYAFKWVWSPLVDRLSLPFLTNILGRRRSWMIVAQSCVVLAILGMSMSDPKVNLEHLALCALLLAFASSTQDIVIDAFRIESAPQEMQAALAAAYQVGYRGAMIVSTAGALTIAAAIAPGDSGYHLAAWQSAYAAMAAFMSIGIITTLCCKEPQVDTQQADEVEHQLRQRFSTNHSPKVAKILAWLYSASVLPFTDFFKRYGKSAILILLLISCYRISDIVMGIMANVFYVDMGFSKEEIAFLSKVYGLIMTLVGAGAGGLLIVKYGTLRILFLGALLVALTNLLFAWQAYIGYNVPFLTFAISMDNFSAGIATAAFIAYLSSLTSSGYSATQYALLSSIMLLFPKFIAGFSGVYVDNFGYINFFIAASLIGFPVLLLIHWVQKSQANQSD</sequence>
<evidence type="ECO:0000313" key="8">
    <source>
        <dbReference type="Proteomes" id="UP000811844"/>
    </source>
</evidence>
<organism evidence="7 8">
    <name type="scientific">Shewanella intestini</name>
    <dbReference type="NCBI Taxonomy" id="2017544"/>
    <lineage>
        <taxon>Bacteria</taxon>
        <taxon>Pseudomonadati</taxon>
        <taxon>Pseudomonadota</taxon>
        <taxon>Gammaproteobacteria</taxon>
        <taxon>Alteromonadales</taxon>
        <taxon>Shewanellaceae</taxon>
        <taxon>Shewanella</taxon>
    </lineage>
</organism>
<evidence type="ECO:0000256" key="4">
    <source>
        <dbReference type="ARBA" id="ARBA00022989"/>
    </source>
</evidence>
<dbReference type="EMBL" id="JAAIKR010000001">
    <property type="protein sequence ID" value="MBR9726378.1"/>
    <property type="molecule type" value="Genomic_DNA"/>
</dbReference>
<keyword evidence="8" id="KW-1185">Reference proteome</keyword>
<reference evidence="7 8" key="1">
    <citation type="submission" date="2020-02" db="EMBL/GenBank/DDBJ databases">
        <title>Shewanella WXL01 sp. nov., a marine bacterium isolated from green algae in Luhuitou Fringing Reef (Northern South China Sea).</title>
        <authorList>
            <person name="Wang X."/>
        </authorList>
    </citation>
    <scope>NUCLEOTIDE SEQUENCE [LARGE SCALE GENOMIC DNA]</scope>
    <source>
        <strain evidence="7 8">MCCC 1A01895</strain>
    </source>
</reference>
<dbReference type="InterPro" id="IPR011701">
    <property type="entry name" value="MFS"/>
</dbReference>
<dbReference type="Pfam" id="PF07690">
    <property type="entry name" value="MFS_1"/>
    <property type="match status" value="1"/>
</dbReference>
<feature type="transmembrane region" description="Helical" evidence="6">
    <location>
        <begin position="309"/>
        <end position="327"/>
    </location>
</feature>
<feature type="transmembrane region" description="Helical" evidence="6">
    <location>
        <begin position="162"/>
        <end position="181"/>
    </location>
</feature>
<feature type="transmembrane region" description="Helical" evidence="6">
    <location>
        <begin position="268"/>
        <end position="289"/>
    </location>
</feature>
<evidence type="ECO:0000313" key="7">
    <source>
        <dbReference type="EMBL" id="MBR9726378.1"/>
    </source>
</evidence>